<dbReference type="VEuPathDB" id="FungiDB:ACLA_087250"/>
<feature type="region of interest" description="Disordered" evidence="1">
    <location>
        <begin position="1"/>
        <end position="27"/>
    </location>
</feature>
<sequence length="405" mass="44629">MIFSVKSTPSSISHVPQPSSSLEVSTAVNPPGNVGSWNTALIGDAAPSNAHKIPDGMRPVQEEKSQGETSAGPSPSPIAISNGERLPETVSRPSTDLVIPTQTKCSSLRELELMHKYSTETYSSLSNNPLDYHVWQMAIPRKALDHDFLLSGILAVASLHIASTLEPPDALSYIDTAMEYHNQAFAPYRRAIDNLTPLNCDAVFAHSVLTTVIGIALPRLTAERDESPSITENVIVVFELLQGVSKIFRISRQWLKMKLFTSQDEVDNGPAVKLDSETDHALRRLAALNDDIVAAVDPEQYRIVKEAISLLHGCFTRYATCKDAASVLRWLATASNEFAHALRCRKPFPLMVLMYWGVLLGELDGTMWWARNSGPALVSELLAVLQPGDIRWEEARLWPKHKMGL</sequence>
<dbReference type="PANTHER" id="PTHR47784:SF10">
    <property type="entry name" value="TRANSCRIPTION FACTOR, PUTATIVE (AFU_ORTHOLOGUE AFUA_6G14150)-RELATED"/>
    <property type="match status" value="1"/>
</dbReference>
<dbReference type="RefSeq" id="XP_001268447.1">
    <property type="nucleotide sequence ID" value="XM_001268446.1"/>
</dbReference>
<organism evidence="2 3">
    <name type="scientific">Aspergillus clavatus (strain ATCC 1007 / CBS 513.65 / DSM 816 / NCTC 3887 / NRRL 1 / QM 1276 / 107)</name>
    <dbReference type="NCBI Taxonomy" id="344612"/>
    <lineage>
        <taxon>Eukaryota</taxon>
        <taxon>Fungi</taxon>
        <taxon>Dikarya</taxon>
        <taxon>Ascomycota</taxon>
        <taxon>Pezizomycotina</taxon>
        <taxon>Eurotiomycetes</taxon>
        <taxon>Eurotiomycetidae</taxon>
        <taxon>Eurotiales</taxon>
        <taxon>Aspergillaceae</taxon>
        <taxon>Aspergillus</taxon>
        <taxon>Aspergillus subgen. Fumigati</taxon>
    </lineage>
</organism>
<evidence type="ECO:0000256" key="1">
    <source>
        <dbReference type="SAM" id="MobiDB-lite"/>
    </source>
</evidence>
<keyword evidence="3" id="KW-1185">Reference proteome</keyword>
<feature type="compositionally biased region" description="Low complexity" evidence="1">
    <location>
        <begin position="9"/>
        <end position="21"/>
    </location>
</feature>
<dbReference type="EMBL" id="DS027060">
    <property type="protein sequence ID" value="EAW07021.1"/>
    <property type="molecule type" value="Genomic_DNA"/>
</dbReference>
<evidence type="ECO:0000313" key="2">
    <source>
        <dbReference type="EMBL" id="EAW07021.1"/>
    </source>
</evidence>
<dbReference type="eggNOG" id="ENOG502SNX9">
    <property type="taxonomic scope" value="Eukaryota"/>
</dbReference>
<dbReference type="PANTHER" id="PTHR47784">
    <property type="entry name" value="STEROL UPTAKE CONTROL PROTEIN 2"/>
    <property type="match status" value="1"/>
</dbReference>
<reference evidence="2 3" key="1">
    <citation type="journal article" date="2008" name="PLoS Genet.">
        <title>Genomic islands in the pathogenic filamentous fungus Aspergillus fumigatus.</title>
        <authorList>
            <person name="Fedorova N.D."/>
            <person name="Khaldi N."/>
            <person name="Joardar V.S."/>
            <person name="Maiti R."/>
            <person name="Amedeo P."/>
            <person name="Anderson M.J."/>
            <person name="Crabtree J."/>
            <person name="Silva J.C."/>
            <person name="Badger J.H."/>
            <person name="Albarraq A."/>
            <person name="Angiuoli S."/>
            <person name="Bussey H."/>
            <person name="Bowyer P."/>
            <person name="Cotty P.J."/>
            <person name="Dyer P.S."/>
            <person name="Egan A."/>
            <person name="Galens K."/>
            <person name="Fraser-Liggett C.M."/>
            <person name="Haas B.J."/>
            <person name="Inman J.M."/>
            <person name="Kent R."/>
            <person name="Lemieux S."/>
            <person name="Malavazi I."/>
            <person name="Orvis J."/>
            <person name="Roemer T."/>
            <person name="Ronning C.M."/>
            <person name="Sundaram J.P."/>
            <person name="Sutton G."/>
            <person name="Turner G."/>
            <person name="Venter J.C."/>
            <person name="White O.R."/>
            <person name="Whitty B.R."/>
            <person name="Youngman P."/>
            <person name="Wolfe K.H."/>
            <person name="Goldman G.H."/>
            <person name="Wortman J.R."/>
            <person name="Jiang B."/>
            <person name="Denning D.W."/>
            <person name="Nierman W.C."/>
        </authorList>
    </citation>
    <scope>NUCLEOTIDE SEQUENCE [LARGE SCALE GENOMIC DNA]</scope>
    <source>
        <strain evidence="3">ATCC 1007 / CBS 513.65 / DSM 816 / NCTC 3887 / NRRL 1</strain>
    </source>
</reference>
<dbReference type="InterPro" id="IPR053157">
    <property type="entry name" value="Sterol_Uptake_Regulator"/>
</dbReference>
<accession>A1CUN4</accession>
<dbReference type="AlphaFoldDB" id="A1CUN4"/>
<gene>
    <name evidence="2" type="ORF">ACLA_087250</name>
</gene>
<dbReference type="HOGENOM" id="CLU_024934_5_2_1"/>
<evidence type="ECO:0000313" key="3">
    <source>
        <dbReference type="Proteomes" id="UP000006701"/>
    </source>
</evidence>
<protein>
    <submittedName>
        <fullName evidence="2">C6 transcription factor, putative</fullName>
    </submittedName>
</protein>
<dbReference type="OrthoDB" id="5295362at2759"/>
<feature type="region of interest" description="Disordered" evidence="1">
    <location>
        <begin position="46"/>
        <end position="96"/>
    </location>
</feature>
<feature type="compositionally biased region" description="Low complexity" evidence="1">
    <location>
        <begin position="70"/>
        <end position="81"/>
    </location>
</feature>
<dbReference type="OMA" id="PPCSNCI"/>
<dbReference type="GeneID" id="4699882"/>
<feature type="compositionally biased region" description="Basic and acidic residues" evidence="1">
    <location>
        <begin position="52"/>
        <end position="66"/>
    </location>
</feature>
<name>A1CUN4_ASPCL</name>
<proteinExistence type="predicted"/>
<dbReference type="GO" id="GO:0001228">
    <property type="term" value="F:DNA-binding transcription activator activity, RNA polymerase II-specific"/>
    <property type="evidence" value="ECO:0007669"/>
    <property type="project" value="TreeGrafter"/>
</dbReference>
<dbReference type="KEGG" id="act:ACLA_087250"/>
<dbReference type="Proteomes" id="UP000006701">
    <property type="component" value="Unassembled WGS sequence"/>
</dbReference>